<dbReference type="PANTHER" id="PTHR43884">
    <property type="entry name" value="ACYL-COA DEHYDROGENASE"/>
    <property type="match status" value="1"/>
</dbReference>
<dbReference type="Gene3D" id="1.10.540.10">
    <property type="entry name" value="Acyl-CoA dehydrogenase/oxidase, N-terminal domain"/>
    <property type="match status" value="1"/>
</dbReference>
<sequence length="346" mass="34770">MVVRRPWAGPRLDDDQQAVLDLVDDLAADRLARRGDDRPDDVDAARRVLAEQGLWTLGVAESDGGGGAPAPTMLVALARLGGTWPALAWASVQAHAAAPALAAAGRMPALLDGLHDGAPVAVAAADPGSLMLTGGRLTGTLDRIDPAGREPRLVVLLDADTAVLVPPEGISFGPPVARTGFDGALTVGVRLDAAVPEGDVLRGPQVRRARTLLDAGAAAIAAGIAESAAATALDYSAGRVQFGAALTELPTVRASLAAQAATARALLVTAVTADLDRPDAVAAALLPACDAALDVAAAAVQSHGGYGYMTEYPVEGLLRDAVSLRAAAGAVEAARTAARTLVGADG</sequence>
<dbReference type="GO" id="GO:0003995">
    <property type="term" value="F:acyl-CoA dehydrogenase activity"/>
    <property type="evidence" value="ECO:0007669"/>
    <property type="project" value="TreeGrafter"/>
</dbReference>
<keyword evidence="4" id="KW-0274">FAD</keyword>
<feature type="domain" description="Acyl-CoA dehydrogenase/oxidase C-terminal" evidence="5">
    <location>
        <begin position="217"/>
        <end position="335"/>
    </location>
</feature>
<evidence type="ECO:0000259" key="6">
    <source>
        <dbReference type="Pfam" id="PF02771"/>
    </source>
</evidence>
<evidence type="ECO:0000256" key="1">
    <source>
        <dbReference type="ARBA" id="ARBA00001974"/>
    </source>
</evidence>
<evidence type="ECO:0000313" key="7">
    <source>
        <dbReference type="EMBL" id="NEK85615.1"/>
    </source>
</evidence>
<evidence type="ECO:0000256" key="3">
    <source>
        <dbReference type="ARBA" id="ARBA00022630"/>
    </source>
</evidence>
<dbReference type="InterPro" id="IPR037069">
    <property type="entry name" value="AcylCoA_DH/ox_N_sf"/>
</dbReference>
<evidence type="ECO:0000256" key="2">
    <source>
        <dbReference type="ARBA" id="ARBA00009347"/>
    </source>
</evidence>
<dbReference type="InterPro" id="IPR009100">
    <property type="entry name" value="AcylCoA_DH/oxidase_NM_dom_sf"/>
</dbReference>
<evidence type="ECO:0000256" key="4">
    <source>
        <dbReference type="ARBA" id="ARBA00022827"/>
    </source>
</evidence>
<name>A0A6L9W0W4_9ACTN</name>
<gene>
    <name evidence="7" type="ORF">GCU60_07550</name>
</gene>
<dbReference type="Pfam" id="PF02771">
    <property type="entry name" value="Acyl-CoA_dh_N"/>
    <property type="match status" value="1"/>
</dbReference>
<feature type="domain" description="Acyl-CoA dehydrogenase/oxidase N-terminal" evidence="6">
    <location>
        <begin position="14"/>
        <end position="105"/>
    </location>
</feature>
<dbReference type="InterPro" id="IPR013786">
    <property type="entry name" value="AcylCoA_DH/ox_N"/>
</dbReference>
<dbReference type="SUPFAM" id="SSF56645">
    <property type="entry name" value="Acyl-CoA dehydrogenase NM domain-like"/>
    <property type="match status" value="1"/>
</dbReference>
<dbReference type="Proteomes" id="UP000479241">
    <property type="component" value="Unassembled WGS sequence"/>
</dbReference>
<proteinExistence type="inferred from homology"/>
<dbReference type="InterPro" id="IPR036250">
    <property type="entry name" value="AcylCo_DH-like_C"/>
</dbReference>
<dbReference type="AlphaFoldDB" id="A0A6L9W0W4"/>
<dbReference type="Gene3D" id="1.20.140.10">
    <property type="entry name" value="Butyryl-CoA Dehydrogenase, subunit A, domain 3"/>
    <property type="match status" value="1"/>
</dbReference>
<protein>
    <submittedName>
        <fullName evidence="7">Acyl-CoA dehydrogenase</fullName>
    </submittedName>
</protein>
<reference evidence="7 8" key="1">
    <citation type="submission" date="2019-12" db="EMBL/GenBank/DDBJ databases">
        <title>the WGS of Blastococcus saxobsidens 67B17.</title>
        <authorList>
            <person name="Jiang Z."/>
        </authorList>
    </citation>
    <scope>NUCLEOTIDE SEQUENCE [LARGE SCALE GENOMIC DNA]</scope>
    <source>
        <strain evidence="7 8">67B17</strain>
    </source>
</reference>
<dbReference type="SUPFAM" id="SSF47203">
    <property type="entry name" value="Acyl-CoA dehydrogenase C-terminal domain-like"/>
    <property type="match status" value="1"/>
</dbReference>
<comment type="cofactor">
    <cofactor evidence="1">
        <name>FAD</name>
        <dbReference type="ChEBI" id="CHEBI:57692"/>
    </cofactor>
</comment>
<keyword evidence="3" id="KW-0285">Flavoprotein</keyword>
<dbReference type="GO" id="GO:0050660">
    <property type="term" value="F:flavin adenine dinucleotide binding"/>
    <property type="evidence" value="ECO:0007669"/>
    <property type="project" value="InterPro"/>
</dbReference>
<comment type="similarity">
    <text evidence="2">Belongs to the acyl-CoA dehydrogenase family.</text>
</comment>
<dbReference type="PANTHER" id="PTHR43884:SF12">
    <property type="entry name" value="ISOVALERYL-COA DEHYDROGENASE, MITOCHONDRIAL-RELATED"/>
    <property type="match status" value="1"/>
</dbReference>
<dbReference type="InterPro" id="IPR009075">
    <property type="entry name" value="AcylCo_DH/oxidase_C"/>
</dbReference>
<dbReference type="EMBL" id="JAAGWG010000009">
    <property type="protein sequence ID" value="NEK85615.1"/>
    <property type="molecule type" value="Genomic_DNA"/>
</dbReference>
<organism evidence="7 8">
    <name type="scientific">Blastococcus saxobsidens</name>
    <dbReference type="NCBI Taxonomy" id="138336"/>
    <lineage>
        <taxon>Bacteria</taxon>
        <taxon>Bacillati</taxon>
        <taxon>Actinomycetota</taxon>
        <taxon>Actinomycetes</taxon>
        <taxon>Geodermatophilales</taxon>
        <taxon>Geodermatophilaceae</taxon>
        <taxon>Blastococcus</taxon>
    </lineage>
</organism>
<evidence type="ECO:0000259" key="5">
    <source>
        <dbReference type="Pfam" id="PF00441"/>
    </source>
</evidence>
<accession>A0A6L9W0W4</accession>
<comment type="caution">
    <text evidence="7">The sequence shown here is derived from an EMBL/GenBank/DDBJ whole genome shotgun (WGS) entry which is preliminary data.</text>
</comment>
<dbReference type="Pfam" id="PF00441">
    <property type="entry name" value="Acyl-CoA_dh_1"/>
    <property type="match status" value="1"/>
</dbReference>
<evidence type="ECO:0000313" key="8">
    <source>
        <dbReference type="Proteomes" id="UP000479241"/>
    </source>
</evidence>